<protein>
    <submittedName>
        <fullName evidence="1">DUF2971 domain-containing protein</fullName>
    </submittedName>
</protein>
<reference evidence="1" key="2">
    <citation type="submission" date="2018-07" db="EMBL/GenBank/DDBJ databases">
        <authorList>
            <consortium name="NCBI Pathogen Detection Project"/>
        </authorList>
    </citation>
    <scope>NUCLEOTIDE SEQUENCE</scope>
    <source>
        <strain evidence="1">11-4796</strain>
    </source>
</reference>
<proteinExistence type="predicted"/>
<feature type="non-terminal residue" evidence="1">
    <location>
        <position position="75"/>
    </location>
</feature>
<evidence type="ECO:0000313" key="1">
    <source>
        <dbReference type="EMBL" id="HAF7310190.1"/>
    </source>
</evidence>
<dbReference type="EMBL" id="DAAWCR010000130">
    <property type="protein sequence ID" value="HAF7310190.1"/>
    <property type="molecule type" value="Genomic_DNA"/>
</dbReference>
<reference evidence="1" key="1">
    <citation type="journal article" date="2018" name="Genome Biol.">
        <title>SKESA: strategic k-mer extension for scrupulous assemblies.</title>
        <authorList>
            <person name="Souvorov A."/>
            <person name="Agarwala R."/>
            <person name="Lipman D.J."/>
        </authorList>
    </citation>
    <scope>NUCLEOTIDE SEQUENCE</scope>
    <source>
        <strain evidence="1">11-4796</strain>
    </source>
</reference>
<dbReference type="AlphaFoldDB" id="A0A752A7R4"/>
<sequence>MYIYKYRRFDENSLNALKNNEIWFSRGVKFNDPFDCSLNVPITLMSITSIRKFINVNKNNSLLLELAKNNEDLID</sequence>
<comment type="caution">
    <text evidence="1">The sequence shown here is derived from an EMBL/GenBank/DDBJ whole genome shotgun (WGS) entry which is preliminary data.</text>
</comment>
<organism evidence="1">
    <name type="scientific">Salmonella oranienberg</name>
    <dbReference type="NCBI Taxonomy" id="28147"/>
    <lineage>
        <taxon>Bacteria</taxon>
        <taxon>Pseudomonadati</taxon>
        <taxon>Pseudomonadota</taxon>
        <taxon>Gammaproteobacteria</taxon>
        <taxon>Enterobacterales</taxon>
        <taxon>Enterobacteriaceae</taxon>
        <taxon>Salmonella</taxon>
    </lineage>
</organism>
<name>A0A752A7R4_SALON</name>
<accession>A0A752A7R4</accession>
<gene>
    <name evidence="1" type="ORF">G9X33_004428</name>
</gene>